<evidence type="ECO:0000313" key="3">
    <source>
        <dbReference type="EMBL" id="ESZ94843.1"/>
    </source>
</evidence>
<reference evidence="3 4" key="1">
    <citation type="journal article" date="2014" name="Genome Announc.">
        <title>Draft genome sequence of Sclerotinia borealis, a psychrophilic plant pathogenic fungus.</title>
        <authorList>
            <person name="Mardanov A.V."/>
            <person name="Beletsky A.V."/>
            <person name="Kadnikov V.V."/>
            <person name="Ignatov A.N."/>
            <person name="Ravin N.V."/>
        </authorList>
    </citation>
    <scope>NUCLEOTIDE SEQUENCE [LARGE SCALE GENOMIC DNA]</scope>
    <source>
        <strain evidence="4">F-4157</strain>
    </source>
</reference>
<dbReference type="STRING" id="1432307.W9CG14"/>
<dbReference type="AlphaFoldDB" id="W9CG14"/>
<proteinExistence type="inferred from homology"/>
<dbReference type="Proteomes" id="UP000019487">
    <property type="component" value="Unassembled WGS sequence"/>
</dbReference>
<dbReference type="Pfam" id="PF02230">
    <property type="entry name" value="Abhydrolase_2"/>
    <property type="match status" value="2"/>
</dbReference>
<dbReference type="InterPro" id="IPR029058">
    <property type="entry name" value="AB_hydrolase_fold"/>
</dbReference>
<sequence length="282" mass="32091">MTPHRTLEPPLRPEPFMVKPPELIQDAIMLLHGTSSDGISFGQELSEQINFGLLLPHTKLIFPSGSLRKTTVFDGRDTNAWFDIANFSDRTLGEQQQMEGLRSSVEYLGRFIQDVVNYESRDKNFRLFVGGLSQGCAMSMILLLSGELDRLKVSQNIGGFVGLSGWLPFANQIDEIAAVGEGWREKRIHVQKWLRRELELQPWLPWDGTLPAEEHMTIFLAHGTSDEKVKLEWGMAMGRVLEMVGYKVEWKLYEGMGHITTPEELADMTQFIKYQSGMQMGR</sequence>
<dbReference type="Gene3D" id="3.40.50.1820">
    <property type="entry name" value="alpha/beta hydrolase"/>
    <property type="match status" value="1"/>
</dbReference>
<dbReference type="OrthoDB" id="2418081at2759"/>
<dbReference type="HOGENOM" id="CLU_049413_2_2_1"/>
<evidence type="ECO:0000259" key="2">
    <source>
        <dbReference type="Pfam" id="PF02230"/>
    </source>
</evidence>
<dbReference type="InterPro" id="IPR050565">
    <property type="entry name" value="LYPA1-2/EST-like"/>
</dbReference>
<dbReference type="PANTHER" id="PTHR10655">
    <property type="entry name" value="LYSOPHOSPHOLIPASE-RELATED"/>
    <property type="match status" value="1"/>
</dbReference>
<comment type="similarity">
    <text evidence="1">Belongs to the AB hydrolase superfamily. AB hydrolase 2 family.</text>
</comment>
<protein>
    <recommendedName>
        <fullName evidence="2">Phospholipase/carboxylesterase/thioesterase domain-containing protein</fullName>
    </recommendedName>
</protein>
<keyword evidence="4" id="KW-1185">Reference proteome</keyword>
<accession>W9CG14</accession>
<organism evidence="3 4">
    <name type="scientific">Sclerotinia borealis (strain F-4128)</name>
    <dbReference type="NCBI Taxonomy" id="1432307"/>
    <lineage>
        <taxon>Eukaryota</taxon>
        <taxon>Fungi</taxon>
        <taxon>Dikarya</taxon>
        <taxon>Ascomycota</taxon>
        <taxon>Pezizomycotina</taxon>
        <taxon>Leotiomycetes</taxon>
        <taxon>Helotiales</taxon>
        <taxon>Sclerotiniaceae</taxon>
        <taxon>Sclerotinia</taxon>
    </lineage>
</organism>
<dbReference type="PANTHER" id="PTHR10655:SF63">
    <property type="entry name" value="PHOSPHOLIPASE_CARBOXYLESTERASE_THIOESTERASE DOMAIN-CONTAINING PROTEIN"/>
    <property type="match status" value="1"/>
</dbReference>
<dbReference type="SUPFAM" id="SSF53474">
    <property type="entry name" value="alpha/beta-Hydrolases"/>
    <property type="match status" value="1"/>
</dbReference>
<dbReference type="GO" id="GO:0005737">
    <property type="term" value="C:cytoplasm"/>
    <property type="evidence" value="ECO:0007669"/>
    <property type="project" value="TreeGrafter"/>
</dbReference>
<dbReference type="GO" id="GO:0052689">
    <property type="term" value="F:carboxylic ester hydrolase activity"/>
    <property type="evidence" value="ECO:0007669"/>
    <property type="project" value="TreeGrafter"/>
</dbReference>
<gene>
    <name evidence="3" type="ORF">SBOR_4803</name>
</gene>
<dbReference type="GO" id="GO:0008474">
    <property type="term" value="F:palmitoyl-(protein) hydrolase activity"/>
    <property type="evidence" value="ECO:0007669"/>
    <property type="project" value="TreeGrafter"/>
</dbReference>
<comment type="caution">
    <text evidence="3">The sequence shown here is derived from an EMBL/GenBank/DDBJ whole genome shotgun (WGS) entry which is preliminary data.</text>
</comment>
<evidence type="ECO:0000256" key="1">
    <source>
        <dbReference type="ARBA" id="ARBA00006499"/>
    </source>
</evidence>
<feature type="domain" description="Phospholipase/carboxylesterase/thioesterase" evidence="2">
    <location>
        <begin position="18"/>
        <end position="177"/>
    </location>
</feature>
<dbReference type="EMBL" id="AYSA01000223">
    <property type="protein sequence ID" value="ESZ94843.1"/>
    <property type="molecule type" value="Genomic_DNA"/>
</dbReference>
<feature type="domain" description="Phospholipase/carboxylesterase/thioesterase" evidence="2">
    <location>
        <begin position="201"/>
        <end position="274"/>
    </location>
</feature>
<evidence type="ECO:0000313" key="4">
    <source>
        <dbReference type="Proteomes" id="UP000019487"/>
    </source>
</evidence>
<name>W9CG14_SCLBF</name>
<dbReference type="InterPro" id="IPR003140">
    <property type="entry name" value="PLipase/COase/thioEstase"/>
</dbReference>